<dbReference type="GO" id="GO:0005634">
    <property type="term" value="C:nucleus"/>
    <property type="evidence" value="ECO:0007669"/>
    <property type="project" value="TreeGrafter"/>
</dbReference>
<dbReference type="EMBL" id="CAMXCT010002471">
    <property type="protein sequence ID" value="CAI3998391.1"/>
    <property type="molecule type" value="Genomic_DNA"/>
</dbReference>
<reference evidence="6" key="2">
    <citation type="submission" date="2024-04" db="EMBL/GenBank/DDBJ databases">
        <authorList>
            <person name="Chen Y."/>
            <person name="Shah S."/>
            <person name="Dougan E. K."/>
            <person name="Thang M."/>
            <person name="Chan C."/>
        </authorList>
    </citation>
    <scope>NUCLEOTIDE SEQUENCE [LARGE SCALE GENOMIC DNA]</scope>
</reference>
<evidence type="ECO:0000313" key="7">
    <source>
        <dbReference type="Proteomes" id="UP001152797"/>
    </source>
</evidence>
<proteinExistence type="inferred from homology"/>
<dbReference type="PANTHER" id="PTHR15825">
    <property type="entry name" value="UBIQUITIN-FOLD MODIFIER 1"/>
    <property type="match status" value="1"/>
</dbReference>
<accession>A0A9P1G3Q2</accession>
<protein>
    <recommendedName>
        <fullName evidence="2">Ubiquitin-fold modifier 1</fullName>
    </recommendedName>
</protein>
<dbReference type="OrthoDB" id="284357at2759"/>
<dbReference type="CDD" id="cd01766">
    <property type="entry name" value="Ubl_UFM1"/>
    <property type="match status" value="1"/>
</dbReference>
<comment type="similarity">
    <text evidence="1">Belongs to the UFM1 family.</text>
</comment>
<evidence type="ECO:0000256" key="3">
    <source>
        <dbReference type="ARBA" id="ARBA00022499"/>
    </source>
</evidence>
<dbReference type="EMBL" id="CAMXCT030002471">
    <property type="protein sequence ID" value="CAL4785703.1"/>
    <property type="molecule type" value="Genomic_DNA"/>
</dbReference>
<dbReference type="Pfam" id="PF03671">
    <property type="entry name" value="Ufm1"/>
    <property type="match status" value="1"/>
</dbReference>
<dbReference type="SUPFAM" id="SSF54236">
    <property type="entry name" value="Ubiquitin-like"/>
    <property type="match status" value="1"/>
</dbReference>
<dbReference type="AlphaFoldDB" id="A0A9P1G3Q2"/>
<dbReference type="InterPro" id="IPR029071">
    <property type="entry name" value="Ubiquitin-like_domsf"/>
</dbReference>
<name>A0A9P1G3Q2_9DINO</name>
<dbReference type="PANTHER" id="PTHR15825:SF0">
    <property type="entry name" value="UBIQUITIN-FOLD MODIFIER 1"/>
    <property type="match status" value="1"/>
</dbReference>
<evidence type="ECO:0000256" key="2">
    <source>
        <dbReference type="ARBA" id="ARBA00015319"/>
    </source>
</evidence>
<dbReference type="Proteomes" id="UP001152797">
    <property type="component" value="Unassembled WGS sequence"/>
</dbReference>
<dbReference type="GO" id="GO:0005737">
    <property type="term" value="C:cytoplasm"/>
    <property type="evidence" value="ECO:0007669"/>
    <property type="project" value="TreeGrafter"/>
</dbReference>
<dbReference type="EMBL" id="CAMXCT020002471">
    <property type="protein sequence ID" value="CAL1151766.1"/>
    <property type="molecule type" value="Genomic_DNA"/>
</dbReference>
<keyword evidence="4" id="KW-0833">Ubl conjugation pathway</keyword>
<dbReference type="Gene3D" id="3.10.20.90">
    <property type="entry name" value="Phosphatidylinositol 3-kinase Catalytic Subunit, Chain A, domain 1"/>
    <property type="match status" value="1"/>
</dbReference>
<keyword evidence="7" id="KW-1185">Reference proteome</keyword>
<keyword evidence="3" id="KW-1017">Isopeptide bond</keyword>
<comment type="caution">
    <text evidence="5">The sequence shown here is derived from an EMBL/GenBank/DDBJ whole genome shotgun (WGS) entry which is preliminary data.</text>
</comment>
<dbReference type="GO" id="GO:1990592">
    <property type="term" value="P:protein K69-linked ufmylation"/>
    <property type="evidence" value="ECO:0007669"/>
    <property type="project" value="TreeGrafter"/>
</dbReference>
<dbReference type="FunFam" id="3.10.20.90:FF:000044">
    <property type="entry name" value="Ubiquitin-fold modifier 1"/>
    <property type="match status" value="1"/>
</dbReference>
<dbReference type="InterPro" id="IPR005375">
    <property type="entry name" value="UFM1"/>
</dbReference>
<reference evidence="5" key="1">
    <citation type="submission" date="2022-10" db="EMBL/GenBank/DDBJ databases">
        <authorList>
            <person name="Chen Y."/>
            <person name="Dougan E. K."/>
            <person name="Chan C."/>
            <person name="Rhodes N."/>
            <person name="Thang M."/>
        </authorList>
    </citation>
    <scope>NUCLEOTIDE SEQUENCE</scope>
</reference>
<evidence type="ECO:0000313" key="5">
    <source>
        <dbReference type="EMBL" id="CAI3998391.1"/>
    </source>
</evidence>
<organism evidence="5">
    <name type="scientific">Cladocopium goreaui</name>
    <dbReference type="NCBI Taxonomy" id="2562237"/>
    <lineage>
        <taxon>Eukaryota</taxon>
        <taxon>Sar</taxon>
        <taxon>Alveolata</taxon>
        <taxon>Dinophyceae</taxon>
        <taxon>Suessiales</taxon>
        <taxon>Symbiodiniaceae</taxon>
        <taxon>Cladocopium</taxon>
    </lineage>
</organism>
<sequence length="110" mass="11800">MHLPCHLGLKIIRVLDAMAAKPKVSFKITLASEKTQPYKVITVPEEAPFLAVVKFSAEEFKVNPSTSAVITNDGVGLNPNQTAGAVFLKHGADLKLIPRDRVGSHKLVGA</sequence>
<evidence type="ECO:0000256" key="4">
    <source>
        <dbReference type="ARBA" id="ARBA00022786"/>
    </source>
</evidence>
<evidence type="ECO:0000256" key="1">
    <source>
        <dbReference type="ARBA" id="ARBA00010230"/>
    </source>
</evidence>
<gene>
    <name evidence="5" type="ORF">C1SCF055_LOCUS24698</name>
</gene>
<evidence type="ECO:0000313" key="6">
    <source>
        <dbReference type="EMBL" id="CAL1151766.1"/>
    </source>
</evidence>
<dbReference type="PIRSF" id="PIRSF038027">
    <property type="entry name" value="Ubiquitin-like_Ufm1"/>
    <property type="match status" value="1"/>
</dbReference>